<feature type="domain" description="ATPase AAA-type core" evidence="1">
    <location>
        <begin position="5"/>
        <end position="61"/>
    </location>
</feature>
<evidence type="ECO:0000259" key="1">
    <source>
        <dbReference type="Pfam" id="PF00004"/>
    </source>
</evidence>
<organism evidence="2 3">
    <name type="scientific">Cetraspora pellucida</name>
    <dbReference type="NCBI Taxonomy" id="1433469"/>
    <lineage>
        <taxon>Eukaryota</taxon>
        <taxon>Fungi</taxon>
        <taxon>Fungi incertae sedis</taxon>
        <taxon>Mucoromycota</taxon>
        <taxon>Glomeromycotina</taxon>
        <taxon>Glomeromycetes</taxon>
        <taxon>Diversisporales</taxon>
        <taxon>Gigasporaceae</taxon>
        <taxon>Cetraspora</taxon>
    </lineage>
</organism>
<dbReference type="Proteomes" id="UP000789759">
    <property type="component" value="Unassembled WGS sequence"/>
</dbReference>
<sequence>MYYYFFDDIDALCPKSDEACNELGSVLMDGISNKKNVGLQDKIAVIGATNRPNALDEAVRGLIMK</sequence>
<accession>A0A9N9A7R8</accession>
<dbReference type="EMBL" id="CAJVQA010001586">
    <property type="protein sequence ID" value="CAG8519664.1"/>
    <property type="molecule type" value="Genomic_DNA"/>
</dbReference>
<dbReference type="GO" id="GO:0016887">
    <property type="term" value="F:ATP hydrolysis activity"/>
    <property type="evidence" value="ECO:0007669"/>
    <property type="project" value="InterPro"/>
</dbReference>
<dbReference type="OrthoDB" id="27435at2759"/>
<keyword evidence="3" id="KW-1185">Reference proteome</keyword>
<dbReference type="Gene3D" id="3.40.50.300">
    <property type="entry name" value="P-loop containing nucleotide triphosphate hydrolases"/>
    <property type="match status" value="1"/>
</dbReference>
<name>A0A9N9A7R8_9GLOM</name>
<gene>
    <name evidence="2" type="ORF">CPELLU_LOCUS3323</name>
</gene>
<proteinExistence type="predicted"/>
<reference evidence="2" key="1">
    <citation type="submission" date="2021-06" db="EMBL/GenBank/DDBJ databases">
        <authorList>
            <person name="Kallberg Y."/>
            <person name="Tangrot J."/>
            <person name="Rosling A."/>
        </authorList>
    </citation>
    <scope>NUCLEOTIDE SEQUENCE</scope>
    <source>
        <strain evidence="2">FL966</strain>
    </source>
</reference>
<dbReference type="InterPro" id="IPR003959">
    <property type="entry name" value="ATPase_AAA_core"/>
</dbReference>
<dbReference type="SUPFAM" id="SSF52540">
    <property type="entry name" value="P-loop containing nucleoside triphosphate hydrolases"/>
    <property type="match status" value="1"/>
</dbReference>
<dbReference type="AlphaFoldDB" id="A0A9N9A7R8"/>
<protein>
    <submittedName>
        <fullName evidence="2">21988_t:CDS:1</fullName>
    </submittedName>
</protein>
<evidence type="ECO:0000313" key="3">
    <source>
        <dbReference type="Proteomes" id="UP000789759"/>
    </source>
</evidence>
<evidence type="ECO:0000313" key="2">
    <source>
        <dbReference type="EMBL" id="CAG8519664.1"/>
    </source>
</evidence>
<dbReference type="InterPro" id="IPR027417">
    <property type="entry name" value="P-loop_NTPase"/>
</dbReference>
<comment type="caution">
    <text evidence="2">The sequence shown here is derived from an EMBL/GenBank/DDBJ whole genome shotgun (WGS) entry which is preliminary data.</text>
</comment>
<dbReference type="GO" id="GO:0005524">
    <property type="term" value="F:ATP binding"/>
    <property type="evidence" value="ECO:0007669"/>
    <property type="project" value="InterPro"/>
</dbReference>
<dbReference type="Pfam" id="PF00004">
    <property type="entry name" value="AAA"/>
    <property type="match status" value="1"/>
</dbReference>